<feature type="domain" description="Rhodopsin" evidence="18">
    <location>
        <begin position="125"/>
        <end position="357"/>
    </location>
</feature>
<feature type="domain" description="CFEM" evidence="17">
    <location>
        <begin position="34"/>
        <end position="97"/>
    </location>
</feature>
<keyword evidence="6" id="KW-0336">GPI-anchor</keyword>
<keyword evidence="7 15" id="KW-0812">Transmembrane</keyword>
<comment type="subcellular location">
    <subcellularLocation>
        <location evidence="2">Membrane</location>
        <topology evidence="2">Lipid-anchor</topology>
        <topology evidence="2">GPI-anchor</topology>
    </subcellularLocation>
    <subcellularLocation>
        <location evidence="1">Membrane</location>
        <topology evidence="1">Multi-pass membrane protein</topology>
    </subcellularLocation>
    <subcellularLocation>
        <location evidence="3">Secreted</location>
    </subcellularLocation>
</comment>
<keyword evidence="10 15" id="KW-0472">Membrane</keyword>
<evidence type="ECO:0000256" key="16">
    <source>
        <dbReference type="SAM" id="SignalP"/>
    </source>
</evidence>
<feature type="transmembrane region" description="Helical" evidence="15">
    <location>
        <begin position="270"/>
        <end position="293"/>
    </location>
</feature>
<keyword evidence="5" id="KW-0964">Secreted</keyword>
<dbReference type="InterPro" id="IPR049326">
    <property type="entry name" value="Rhodopsin_dom_fungi"/>
</dbReference>
<feature type="transmembrane region" description="Helical" evidence="15">
    <location>
        <begin position="183"/>
        <end position="210"/>
    </location>
</feature>
<keyword evidence="11" id="KW-1015">Disulfide bond</keyword>
<comment type="similarity">
    <text evidence="4">Belongs to the RBT5 family.</text>
</comment>
<evidence type="ECO:0000256" key="7">
    <source>
        <dbReference type="ARBA" id="ARBA00022692"/>
    </source>
</evidence>
<dbReference type="AlphaFoldDB" id="N1PJH2"/>
<feature type="transmembrane region" description="Helical" evidence="15">
    <location>
        <begin position="334"/>
        <end position="355"/>
    </location>
</feature>
<feature type="compositionally biased region" description="Basic and acidic residues" evidence="14">
    <location>
        <begin position="374"/>
        <end position="396"/>
    </location>
</feature>
<evidence type="ECO:0000256" key="8">
    <source>
        <dbReference type="ARBA" id="ARBA00022729"/>
    </source>
</evidence>
<keyword evidence="6" id="KW-0325">Glycoprotein</keyword>
<proteinExistence type="inferred from homology"/>
<dbReference type="Proteomes" id="UP000016933">
    <property type="component" value="Unassembled WGS sequence"/>
</dbReference>
<evidence type="ECO:0000256" key="5">
    <source>
        <dbReference type="ARBA" id="ARBA00022525"/>
    </source>
</evidence>
<evidence type="ECO:0000256" key="9">
    <source>
        <dbReference type="ARBA" id="ARBA00022989"/>
    </source>
</evidence>
<evidence type="ECO:0000256" key="3">
    <source>
        <dbReference type="ARBA" id="ARBA00004613"/>
    </source>
</evidence>
<dbReference type="eggNOG" id="ENOG502SKG6">
    <property type="taxonomic scope" value="Eukaryota"/>
</dbReference>
<keyword evidence="12" id="KW-0449">Lipoprotein</keyword>
<dbReference type="EMBL" id="KB446541">
    <property type="protein sequence ID" value="EME42562.1"/>
    <property type="molecule type" value="Genomic_DNA"/>
</dbReference>
<reference evidence="20" key="1">
    <citation type="journal article" date="2012" name="PLoS Genet.">
        <title>The genomes of the fungal plant pathogens Cladosporium fulvum and Dothistroma septosporum reveal adaptation to different hosts and lifestyles but also signatures of common ancestry.</title>
        <authorList>
            <person name="de Wit P.J.G.M."/>
            <person name="van der Burgt A."/>
            <person name="Oekmen B."/>
            <person name="Stergiopoulos I."/>
            <person name="Abd-Elsalam K.A."/>
            <person name="Aerts A.L."/>
            <person name="Bahkali A.H."/>
            <person name="Beenen H.G."/>
            <person name="Chettri P."/>
            <person name="Cox M.P."/>
            <person name="Datema E."/>
            <person name="de Vries R.P."/>
            <person name="Dhillon B."/>
            <person name="Ganley A.R."/>
            <person name="Griffiths S.A."/>
            <person name="Guo Y."/>
            <person name="Hamelin R.C."/>
            <person name="Henrissat B."/>
            <person name="Kabir M.S."/>
            <person name="Jashni M.K."/>
            <person name="Kema G."/>
            <person name="Klaubauf S."/>
            <person name="Lapidus A."/>
            <person name="Levasseur A."/>
            <person name="Lindquist E."/>
            <person name="Mehrabi R."/>
            <person name="Ohm R.A."/>
            <person name="Owen T.J."/>
            <person name="Salamov A."/>
            <person name="Schwelm A."/>
            <person name="Schijlen E."/>
            <person name="Sun H."/>
            <person name="van den Burg H.A."/>
            <person name="van Ham R.C.H.J."/>
            <person name="Zhang S."/>
            <person name="Goodwin S.B."/>
            <person name="Grigoriev I.V."/>
            <person name="Collemare J."/>
            <person name="Bradshaw R.E."/>
        </authorList>
    </citation>
    <scope>NUCLEOTIDE SEQUENCE [LARGE SCALE GENOMIC DNA]</scope>
    <source>
        <strain evidence="20">NZE10 / CBS 128990</strain>
    </source>
</reference>
<comment type="similarity">
    <text evidence="13">Belongs to the SAT4 family.</text>
</comment>
<dbReference type="OrthoDB" id="2496787at2759"/>
<feature type="transmembrane region" description="Helical" evidence="15">
    <location>
        <begin position="231"/>
        <end position="250"/>
    </location>
</feature>
<protein>
    <submittedName>
        <fullName evidence="19">Uncharacterized protein</fullName>
    </submittedName>
</protein>
<dbReference type="PANTHER" id="PTHR33048:SF160">
    <property type="entry name" value="SAT4 FAMILY MEMBRANE PROTEIN"/>
    <property type="match status" value="1"/>
</dbReference>
<evidence type="ECO:0000313" key="19">
    <source>
        <dbReference type="EMBL" id="EME42562.1"/>
    </source>
</evidence>
<evidence type="ECO:0000256" key="10">
    <source>
        <dbReference type="ARBA" id="ARBA00023136"/>
    </source>
</evidence>
<dbReference type="PANTHER" id="PTHR33048">
    <property type="entry name" value="PTH11-LIKE INTEGRAL MEMBRANE PROTEIN (AFU_ORTHOLOGUE AFUA_5G11245)"/>
    <property type="match status" value="1"/>
</dbReference>
<dbReference type="InterPro" id="IPR052337">
    <property type="entry name" value="SAT4-like"/>
</dbReference>
<evidence type="ECO:0000256" key="11">
    <source>
        <dbReference type="ARBA" id="ARBA00023157"/>
    </source>
</evidence>
<feature type="region of interest" description="Disordered" evidence="14">
    <location>
        <begin position="374"/>
        <end position="436"/>
    </location>
</feature>
<feature type="compositionally biased region" description="Polar residues" evidence="14">
    <location>
        <begin position="417"/>
        <end position="436"/>
    </location>
</feature>
<dbReference type="GO" id="GO:0098552">
    <property type="term" value="C:side of membrane"/>
    <property type="evidence" value="ECO:0007669"/>
    <property type="project" value="UniProtKB-KW"/>
</dbReference>
<keyword evidence="9 15" id="KW-1133">Transmembrane helix</keyword>
<dbReference type="InterPro" id="IPR008427">
    <property type="entry name" value="Extracellular_membr_CFEM_dom"/>
</dbReference>
<dbReference type="Pfam" id="PF05730">
    <property type="entry name" value="CFEM"/>
    <property type="match status" value="1"/>
</dbReference>
<evidence type="ECO:0000256" key="4">
    <source>
        <dbReference type="ARBA" id="ARBA00010031"/>
    </source>
</evidence>
<feature type="transmembrane region" description="Helical" evidence="15">
    <location>
        <begin position="109"/>
        <end position="128"/>
    </location>
</feature>
<organism evidence="19 20">
    <name type="scientific">Dothistroma septosporum (strain NZE10 / CBS 128990)</name>
    <name type="common">Red band needle blight fungus</name>
    <name type="synonym">Mycosphaerella pini</name>
    <dbReference type="NCBI Taxonomy" id="675120"/>
    <lineage>
        <taxon>Eukaryota</taxon>
        <taxon>Fungi</taxon>
        <taxon>Dikarya</taxon>
        <taxon>Ascomycota</taxon>
        <taxon>Pezizomycotina</taxon>
        <taxon>Dothideomycetes</taxon>
        <taxon>Dothideomycetidae</taxon>
        <taxon>Mycosphaerellales</taxon>
        <taxon>Mycosphaerellaceae</taxon>
        <taxon>Dothistroma</taxon>
    </lineage>
</organism>
<keyword evidence="20" id="KW-1185">Reference proteome</keyword>
<evidence type="ECO:0000259" key="17">
    <source>
        <dbReference type="Pfam" id="PF05730"/>
    </source>
</evidence>
<accession>N1PJH2</accession>
<name>N1PJH2_DOTSN</name>
<evidence type="ECO:0000256" key="15">
    <source>
        <dbReference type="SAM" id="Phobius"/>
    </source>
</evidence>
<dbReference type="STRING" id="675120.N1PJH2"/>
<evidence type="ECO:0000256" key="6">
    <source>
        <dbReference type="ARBA" id="ARBA00022622"/>
    </source>
</evidence>
<evidence type="ECO:0000256" key="13">
    <source>
        <dbReference type="ARBA" id="ARBA00038359"/>
    </source>
</evidence>
<dbReference type="HOGENOM" id="CLU_028200_6_3_1"/>
<feature type="signal peptide" evidence="16">
    <location>
        <begin position="1"/>
        <end position="19"/>
    </location>
</feature>
<reference evidence="19 20" key="2">
    <citation type="journal article" date="2012" name="PLoS Pathog.">
        <title>Diverse lifestyles and strategies of plant pathogenesis encoded in the genomes of eighteen Dothideomycetes fungi.</title>
        <authorList>
            <person name="Ohm R.A."/>
            <person name="Feau N."/>
            <person name="Henrissat B."/>
            <person name="Schoch C.L."/>
            <person name="Horwitz B.A."/>
            <person name="Barry K.W."/>
            <person name="Condon B.J."/>
            <person name="Copeland A.C."/>
            <person name="Dhillon B."/>
            <person name="Glaser F."/>
            <person name="Hesse C.N."/>
            <person name="Kosti I."/>
            <person name="LaButti K."/>
            <person name="Lindquist E.A."/>
            <person name="Lucas S."/>
            <person name="Salamov A.A."/>
            <person name="Bradshaw R.E."/>
            <person name="Ciuffetti L."/>
            <person name="Hamelin R.C."/>
            <person name="Kema G.H.J."/>
            <person name="Lawrence C."/>
            <person name="Scott J.A."/>
            <person name="Spatafora J.W."/>
            <person name="Turgeon B.G."/>
            <person name="de Wit P.J.G.M."/>
            <person name="Zhong S."/>
            <person name="Goodwin S.B."/>
            <person name="Grigoriev I.V."/>
        </authorList>
    </citation>
    <scope>NUCLEOTIDE SEQUENCE [LARGE SCALE GENOMIC DNA]</scope>
    <source>
        <strain evidence="20">NZE10 / CBS 128990</strain>
    </source>
</reference>
<evidence type="ECO:0000256" key="2">
    <source>
        <dbReference type="ARBA" id="ARBA00004589"/>
    </source>
</evidence>
<keyword evidence="8 16" id="KW-0732">Signal</keyword>
<evidence type="ECO:0000256" key="14">
    <source>
        <dbReference type="SAM" id="MobiDB-lite"/>
    </source>
</evidence>
<dbReference type="OMA" id="WSNLEIN"/>
<feature type="chain" id="PRO_5004109415" evidence="16">
    <location>
        <begin position="20"/>
        <end position="436"/>
    </location>
</feature>
<evidence type="ECO:0000256" key="1">
    <source>
        <dbReference type="ARBA" id="ARBA00004141"/>
    </source>
</evidence>
<evidence type="ECO:0000256" key="12">
    <source>
        <dbReference type="ARBA" id="ARBA00023288"/>
    </source>
</evidence>
<evidence type="ECO:0000259" key="18">
    <source>
        <dbReference type="Pfam" id="PF20684"/>
    </source>
</evidence>
<dbReference type="GO" id="GO:0005576">
    <property type="term" value="C:extracellular region"/>
    <property type="evidence" value="ECO:0007669"/>
    <property type="project" value="UniProtKB-SubCell"/>
</dbReference>
<evidence type="ECO:0000313" key="20">
    <source>
        <dbReference type="Proteomes" id="UP000016933"/>
    </source>
</evidence>
<dbReference type="Pfam" id="PF20684">
    <property type="entry name" value="Fung_rhodopsin"/>
    <property type="match status" value="1"/>
</dbReference>
<sequence>MWTIPFVLLLSFAMQYAQGSEVESGVVTAQTTTVPKLSTCSSSCLAQSVPVSGCKPTDGACLCTSTPFTNAVTTCLTANCTVIEQLETKRYSAVTCQEPVRDHGGLTKTLIWVFFSIATFGILARALSRMPALSGTGYGWDDLVILVSWLVLIPSDVTLNHMVDLGLGQDIWMIVDPSNITAVLYWFYVSEFTYVALQSSIKIAILFLYLRMWPYTGAPDEPGWFRTSCKILIVVLTVHAGILFTALSLQCQPFSFSWLRWDGQHVGYCIDINALIFATSCLNISSDIVVILLPVPRLLSLSINARKKMAVVATFLMVWGSAPNVTYLYNPIAIWSNLEINLGVLCACIPAIAGLTQRLYTLMTGYNFTTAHRSAMEKSTHDQRDKVHGRQYELESKSPITFGRSFSESGGSDDPLQEQQQRQPGTCSSADGTLKY</sequence>
<gene>
    <name evidence="19" type="ORF">DOTSEDRAFT_54896</name>
</gene>